<dbReference type="RefSeq" id="WP_223352017.1">
    <property type="nucleotide sequence ID" value="NZ_JAHZQG010000026.1"/>
</dbReference>
<gene>
    <name evidence="1" type="ORF">SGODD07_01845</name>
</gene>
<dbReference type="PATRIC" id="fig|1302.21.peg.2041"/>
<protein>
    <submittedName>
        <fullName evidence="1">Uncharacterized protein</fullName>
    </submittedName>
</protein>
<proteinExistence type="predicted"/>
<evidence type="ECO:0000313" key="1">
    <source>
        <dbReference type="EMBL" id="KXT69356.1"/>
    </source>
</evidence>
<comment type="caution">
    <text evidence="1">The sequence shown here is derived from an EMBL/GenBank/DDBJ whole genome shotgun (WGS) entry which is preliminary data.</text>
</comment>
<dbReference type="NCBIfam" id="NF047423">
    <property type="entry name" value="BOW99_gp33_fam"/>
    <property type="match status" value="1"/>
</dbReference>
<dbReference type="EMBL" id="LQRC01000242">
    <property type="protein sequence ID" value="KXT69356.1"/>
    <property type="molecule type" value="Genomic_DNA"/>
</dbReference>
<organism evidence="1 2">
    <name type="scientific">Streptococcus gordonii</name>
    <dbReference type="NCBI Taxonomy" id="1302"/>
    <lineage>
        <taxon>Bacteria</taxon>
        <taxon>Bacillati</taxon>
        <taxon>Bacillota</taxon>
        <taxon>Bacilli</taxon>
        <taxon>Lactobacillales</taxon>
        <taxon>Streptococcaceae</taxon>
        <taxon>Streptococcus</taxon>
    </lineage>
</organism>
<name>A0A139MZY4_STRGN</name>
<accession>A0A139MZY4</accession>
<dbReference type="Proteomes" id="UP000070096">
    <property type="component" value="Unassembled WGS sequence"/>
</dbReference>
<dbReference type="InterPro" id="IPR059211">
    <property type="entry name" value="BOW99_gp33-like"/>
</dbReference>
<reference evidence="1 2" key="1">
    <citation type="submission" date="2016-01" db="EMBL/GenBank/DDBJ databases">
        <title>Highly variable Streptococcus oralis are common among viridans streptococci isolated from primates.</title>
        <authorList>
            <person name="Denapaite D."/>
            <person name="Rieger M."/>
            <person name="Koendgen S."/>
            <person name="Brueckner R."/>
            <person name="Ochigava I."/>
            <person name="Kappeler P."/>
            <person name="Maetz-Rensing K."/>
            <person name="Leendertz F."/>
            <person name="Hakenbeck R."/>
        </authorList>
    </citation>
    <scope>NUCLEOTIDE SEQUENCE [LARGE SCALE GENOMIC DNA]</scope>
    <source>
        <strain evidence="1 2">DD07</strain>
    </source>
</reference>
<evidence type="ECO:0000313" key="2">
    <source>
        <dbReference type="Proteomes" id="UP000070096"/>
    </source>
</evidence>
<dbReference type="AlphaFoldDB" id="A0A139MZY4"/>
<sequence length="48" mass="5718">MVKEHYKITHLMADGTRLSDITGYIIPDSSPVYDIFKRINEDYWEVQK</sequence>